<proteinExistence type="predicted"/>
<dbReference type="GO" id="GO:0045337">
    <property type="term" value="P:farnesyl diphosphate biosynthetic process"/>
    <property type="evidence" value="ECO:0007669"/>
    <property type="project" value="TreeGrafter"/>
</dbReference>
<keyword evidence="12" id="KW-1185">Reference proteome</keyword>
<keyword evidence="4" id="KW-0808">Transferase</keyword>
<comment type="pathway">
    <text evidence="2">Isoprenoid biosynthesis; geranyl diphosphate biosynthesis; geranyl diphosphate from dimethylallyl diphosphate and isopentenyl diphosphate: step 1/1.</text>
</comment>
<dbReference type="InterPro" id="IPR000092">
    <property type="entry name" value="Polyprenyl_synt"/>
</dbReference>
<evidence type="ECO:0000256" key="5">
    <source>
        <dbReference type="ARBA" id="ARBA00022723"/>
    </source>
</evidence>
<sequence length="79" mass="9097">MDKIGADIQDNKCSWLVVQCLQWASLVQCQILQENYGYKEAEKEAQVKALYEELNLYAVFMWTLAESYNGKVLDAVELC</sequence>
<evidence type="ECO:0000256" key="4">
    <source>
        <dbReference type="ARBA" id="ARBA00022679"/>
    </source>
</evidence>
<dbReference type="GO" id="GO:0046872">
    <property type="term" value="F:metal ion binding"/>
    <property type="evidence" value="ECO:0007669"/>
    <property type="project" value="UniProtKB-KW"/>
</dbReference>
<dbReference type="InterPro" id="IPR008949">
    <property type="entry name" value="Isoprenoid_synthase_dom_sf"/>
</dbReference>
<evidence type="ECO:0000256" key="6">
    <source>
        <dbReference type="ARBA" id="ARBA00022842"/>
    </source>
</evidence>
<organism evidence="11 12">
    <name type="scientific">Myotis davidii</name>
    <name type="common">David's myotis</name>
    <dbReference type="NCBI Taxonomy" id="225400"/>
    <lineage>
        <taxon>Eukaryota</taxon>
        <taxon>Metazoa</taxon>
        <taxon>Chordata</taxon>
        <taxon>Craniata</taxon>
        <taxon>Vertebrata</taxon>
        <taxon>Euteleostomi</taxon>
        <taxon>Mammalia</taxon>
        <taxon>Eutheria</taxon>
        <taxon>Laurasiatheria</taxon>
        <taxon>Chiroptera</taxon>
        <taxon>Yangochiroptera</taxon>
        <taxon>Vespertilionidae</taxon>
        <taxon>Myotis</taxon>
    </lineage>
</organism>
<comment type="cofactor">
    <cofactor evidence="1">
        <name>Mg(2+)</name>
        <dbReference type="ChEBI" id="CHEBI:18420"/>
    </cofactor>
</comment>
<dbReference type="Gene3D" id="1.10.600.10">
    <property type="entry name" value="Farnesyl Diphosphate Synthase"/>
    <property type="match status" value="1"/>
</dbReference>
<evidence type="ECO:0000313" key="12">
    <source>
        <dbReference type="Proteomes" id="UP000010556"/>
    </source>
</evidence>
<dbReference type="Pfam" id="PF00348">
    <property type="entry name" value="polyprenyl_synt"/>
    <property type="match status" value="1"/>
</dbReference>
<dbReference type="GO" id="GO:0004161">
    <property type="term" value="F:dimethylallyltranstransferase activity"/>
    <property type="evidence" value="ECO:0007669"/>
    <property type="project" value="TreeGrafter"/>
</dbReference>
<dbReference type="AlphaFoldDB" id="L5LGC9"/>
<dbReference type="GO" id="GO:0004337">
    <property type="term" value="F:(2E,6E)-farnesyl diphosphate synthase activity"/>
    <property type="evidence" value="ECO:0007669"/>
    <property type="project" value="TreeGrafter"/>
</dbReference>
<dbReference type="InterPro" id="IPR039702">
    <property type="entry name" value="FPS1-like"/>
</dbReference>
<name>L5LGC9_MYODS</name>
<evidence type="ECO:0000256" key="3">
    <source>
        <dbReference type="ARBA" id="ARBA00005035"/>
    </source>
</evidence>
<evidence type="ECO:0000256" key="1">
    <source>
        <dbReference type="ARBA" id="ARBA00001946"/>
    </source>
</evidence>
<evidence type="ECO:0000256" key="8">
    <source>
        <dbReference type="ARBA" id="ARBA00032424"/>
    </source>
</evidence>
<gene>
    <name evidence="11" type="ORF">MDA_GLEAN10017059</name>
</gene>
<dbReference type="Proteomes" id="UP000010556">
    <property type="component" value="Unassembled WGS sequence"/>
</dbReference>
<keyword evidence="5" id="KW-0479">Metal-binding</keyword>
<keyword evidence="6" id="KW-0460">Magnesium</keyword>
<dbReference type="GO" id="GO:0005737">
    <property type="term" value="C:cytoplasm"/>
    <property type="evidence" value="ECO:0007669"/>
    <property type="project" value="TreeGrafter"/>
</dbReference>
<protein>
    <recommendedName>
        <fullName evidence="10">(2E,6E)-farnesyl diphosphate synthase</fullName>
    </recommendedName>
    <alternativeName>
        <fullName evidence="9">Dimethylallyltranstransferase</fullName>
    </alternativeName>
    <alternativeName>
        <fullName evidence="8">Farnesyl diphosphate synthase</fullName>
    </alternativeName>
    <alternativeName>
        <fullName evidence="7">Geranyltranstransferase</fullName>
    </alternativeName>
</protein>
<evidence type="ECO:0000313" key="11">
    <source>
        <dbReference type="EMBL" id="ELK24951.1"/>
    </source>
</evidence>
<dbReference type="PANTHER" id="PTHR11525:SF0">
    <property type="entry name" value="FARNESYL PYROPHOSPHATE SYNTHASE"/>
    <property type="match status" value="1"/>
</dbReference>
<evidence type="ECO:0000256" key="2">
    <source>
        <dbReference type="ARBA" id="ARBA00004932"/>
    </source>
</evidence>
<evidence type="ECO:0000256" key="10">
    <source>
        <dbReference type="ARBA" id="ARBA00032873"/>
    </source>
</evidence>
<accession>L5LGC9</accession>
<evidence type="ECO:0000256" key="7">
    <source>
        <dbReference type="ARBA" id="ARBA00032380"/>
    </source>
</evidence>
<dbReference type="EMBL" id="KB112372">
    <property type="protein sequence ID" value="ELK24951.1"/>
    <property type="molecule type" value="Genomic_DNA"/>
</dbReference>
<reference evidence="12" key="1">
    <citation type="journal article" date="2013" name="Science">
        <title>Comparative analysis of bat genomes provides insight into the evolution of flight and immunity.</title>
        <authorList>
            <person name="Zhang G."/>
            <person name="Cowled C."/>
            <person name="Shi Z."/>
            <person name="Huang Z."/>
            <person name="Bishop-Lilly K.A."/>
            <person name="Fang X."/>
            <person name="Wynne J.W."/>
            <person name="Xiong Z."/>
            <person name="Baker M.L."/>
            <person name="Zhao W."/>
            <person name="Tachedjian M."/>
            <person name="Zhu Y."/>
            <person name="Zhou P."/>
            <person name="Jiang X."/>
            <person name="Ng J."/>
            <person name="Yang L."/>
            <person name="Wu L."/>
            <person name="Xiao J."/>
            <person name="Feng Y."/>
            <person name="Chen Y."/>
            <person name="Sun X."/>
            <person name="Zhang Y."/>
            <person name="Marsh G.A."/>
            <person name="Crameri G."/>
            <person name="Broder C.C."/>
            <person name="Frey K.G."/>
            <person name="Wang L.F."/>
            <person name="Wang J."/>
        </authorList>
    </citation>
    <scope>NUCLEOTIDE SEQUENCE [LARGE SCALE GENOMIC DNA]</scope>
</reference>
<comment type="pathway">
    <text evidence="3">Isoprenoid biosynthesis; farnesyl diphosphate biosynthesis; farnesyl diphosphate from geranyl diphosphate and isopentenyl diphosphate: step 1/1.</text>
</comment>
<dbReference type="SUPFAM" id="SSF48576">
    <property type="entry name" value="Terpenoid synthases"/>
    <property type="match status" value="1"/>
</dbReference>
<evidence type="ECO:0000256" key="9">
    <source>
        <dbReference type="ARBA" id="ARBA00032448"/>
    </source>
</evidence>
<dbReference type="PANTHER" id="PTHR11525">
    <property type="entry name" value="FARNESYL-PYROPHOSPHATE SYNTHETASE"/>
    <property type="match status" value="1"/>
</dbReference>